<comment type="similarity">
    <text evidence="1">Belongs to the helicase family. UvrD subfamily.</text>
</comment>
<gene>
    <name evidence="15" type="ORF">DNHGIG_30590</name>
</gene>
<dbReference type="InterPro" id="IPR049035">
    <property type="entry name" value="ADDB_N"/>
</dbReference>
<feature type="domain" description="ATP-dependent helicase/deoxyribonuclease subunit B N-terminal" evidence="14">
    <location>
        <begin position="51"/>
        <end position="246"/>
    </location>
</feature>
<protein>
    <recommendedName>
        <fullName evidence="17">DNA helicase</fullName>
    </recommendedName>
</protein>
<evidence type="ECO:0000259" key="14">
    <source>
        <dbReference type="Pfam" id="PF21445"/>
    </source>
</evidence>
<evidence type="ECO:0000256" key="5">
    <source>
        <dbReference type="ARBA" id="ARBA00022801"/>
    </source>
</evidence>
<evidence type="ECO:0000256" key="2">
    <source>
        <dbReference type="ARBA" id="ARBA00022722"/>
    </source>
</evidence>
<dbReference type="Gene3D" id="3.40.50.300">
    <property type="entry name" value="P-loop containing nucleotide triphosphate hydrolases"/>
    <property type="match status" value="3"/>
</dbReference>
<keyword evidence="10" id="KW-0234">DNA repair</keyword>
<dbReference type="SUPFAM" id="SSF52540">
    <property type="entry name" value="P-loop containing nucleoside triphosphate hydrolases"/>
    <property type="match status" value="1"/>
</dbReference>
<feature type="domain" description="UvrD-like helicase C-terminal" evidence="13">
    <location>
        <begin position="281"/>
        <end position="631"/>
    </location>
</feature>
<keyword evidence="5" id="KW-0378">Hydrolase</keyword>
<dbReference type="EMBL" id="BOQE01000001">
    <property type="protein sequence ID" value="GIM47510.1"/>
    <property type="molecule type" value="Genomic_DNA"/>
</dbReference>
<evidence type="ECO:0000256" key="7">
    <source>
        <dbReference type="ARBA" id="ARBA00022839"/>
    </source>
</evidence>
<feature type="coiled-coil region" evidence="11">
    <location>
        <begin position="819"/>
        <end position="846"/>
    </location>
</feature>
<proteinExistence type="inferred from homology"/>
<evidence type="ECO:0000256" key="3">
    <source>
        <dbReference type="ARBA" id="ARBA00022741"/>
    </source>
</evidence>
<dbReference type="InterPro" id="IPR027417">
    <property type="entry name" value="P-loop_NTPase"/>
</dbReference>
<dbReference type="GO" id="GO:0003677">
    <property type="term" value="F:DNA binding"/>
    <property type="evidence" value="ECO:0007669"/>
    <property type="project" value="UniProtKB-KW"/>
</dbReference>
<dbReference type="AlphaFoldDB" id="A0AAV4LIA5"/>
<keyword evidence="7" id="KW-0269">Exonuclease</keyword>
<dbReference type="Pfam" id="PF21445">
    <property type="entry name" value="ADDB_N"/>
    <property type="match status" value="1"/>
</dbReference>
<keyword evidence="6" id="KW-0347">Helicase</keyword>
<evidence type="ECO:0000256" key="11">
    <source>
        <dbReference type="SAM" id="Coils"/>
    </source>
</evidence>
<evidence type="ECO:0000256" key="4">
    <source>
        <dbReference type="ARBA" id="ARBA00022763"/>
    </source>
</evidence>
<dbReference type="GO" id="GO:0043138">
    <property type="term" value="F:3'-5' DNA helicase activity"/>
    <property type="evidence" value="ECO:0007669"/>
    <property type="project" value="TreeGrafter"/>
</dbReference>
<dbReference type="GO" id="GO:0000725">
    <property type="term" value="P:recombinational repair"/>
    <property type="evidence" value="ECO:0007669"/>
    <property type="project" value="TreeGrafter"/>
</dbReference>
<keyword evidence="2" id="KW-0540">Nuclease</keyword>
<dbReference type="InterPro" id="IPR013986">
    <property type="entry name" value="DExx_box_DNA_helicase_dom_sf"/>
</dbReference>
<evidence type="ECO:0000259" key="12">
    <source>
        <dbReference type="Pfam" id="PF12705"/>
    </source>
</evidence>
<dbReference type="InterPro" id="IPR000212">
    <property type="entry name" value="DNA_helicase_UvrD/REP"/>
</dbReference>
<feature type="domain" description="PD-(D/E)XK endonuclease-like" evidence="12">
    <location>
        <begin position="755"/>
        <end position="1055"/>
    </location>
</feature>
<dbReference type="Gene3D" id="3.90.320.10">
    <property type="match status" value="1"/>
</dbReference>
<evidence type="ECO:0000256" key="8">
    <source>
        <dbReference type="ARBA" id="ARBA00022840"/>
    </source>
</evidence>
<dbReference type="InterPro" id="IPR014017">
    <property type="entry name" value="DNA_helicase_UvrD-like_C"/>
</dbReference>
<evidence type="ECO:0000313" key="16">
    <source>
        <dbReference type="Proteomes" id="UP001057291"/>
    </source>
</evidence>
<accession>A0AAV4LIA5</accession>
<dbReference type="Pfam" id="PF12705">
    <property type="entry name" value="PDDEXK_1"/>
    <property type="match status" value="1"/>
</dbReference>
<dbReference type="RefSeq" id="WP_282200478.1">
    <property type="nucleotide sequence ID" value="NZ_BOQE01000001.1"/>
</dbReference>
<sequence>MKRGVIVLHRPGSAAFGVVLEDVIRFANEGHVAYVLPSQKLVPRALRRLAQESTDLQKRVDVRTFDRFVRSLARSSKTLLTSEQQKLTVLMAVERAAKKQPFSYFRDSLTHTGWLRAIEEWIGEMKRAAVTVEQLRELWSNGTQKQKELFMIFSTYQELLAAMGLVDHEEEYLEMIDWLKNTENHVQDVPKRVVLEHFYDLNQLQAHALQVLAERGVEIYFHVEYDGTRKHVFTEAHRTIDILQSIGFDVENERNVQVQSLRTADLQFLIDRFYVPDFSVQQRNGKSVEIVESSSRLREVEAVAARIKTFVREQGYSLQEIGIVVANMEEYEDVLLSVMERAGIPLFFAKKQRLNENTLIQSVLQFLRVRIEHPKDFTHMWLSPYFPWGEKSGELLEIYRALGKPSSAEEWQIRVEQLIKSHLDSGNLEEEKRIRQLFSQGLWLYQLLEQIPEAATVDQFAVMIRNLEELGGFHQGFRRLLEDEDERAFLLVTRDMKALVALHEVMDEIGNLAAMAGEADKEIPLSEYVRRLQLSCENKEFAYQSGVKGGVHIVHPNHIRGQMWRAVFAIGMLEGEFPRAVKNDWLLPDEERYDLEQAHIRLWSSRDLYNGQSYRFYMTAASAREKLILSYPSTGSNGKERLRSTFVEEVLRLFDKESVKFHSIAISDVVPQSYGECVTMERFTEKVIADISSCPDQPTLALFRYRPLRERLRNLYPRIQVEWERRGREFGAFDGVLQSAHVKQRVQEMFAHHVWSASQLETLMQCRFAFFAERLLHLSSWEEEDDAMSPMEQGNLLHMILFRFMREKKGIVWQTHEKESLLQELLARAKMEINKYRETHALQRRNPVLWQIDEERLLLQLRRFFDVEWKRRESERMGLSPDLLEISFGMPVDVENADERSRKESISLTFGDQTIRMRGKIDRVDTSPDGHFVVYDYKKGTAPVSQQVREGIYIQLPLYLWVLEKGFGFDLAKAQGAAYFTQNDRNQGFWRKESLKELGIHHSVSSKIEQSEWEDVMKTIEQRIANTLQLAMQGNFAVVPAIECPSYCRFRHVCRFSEERLQTRND</sequence>
<evidence type="ECO:0000256" key="1">
    <source>
        <dbReference type="ARBA" id="ARBA00009922"/>
    </source>
</evidence>
<comment type="caution">
    <text evidence="15">The sequence shown here is derived from an EMBL/GenBank/DDBJ whole genome shotgun (WGS) entry which is preliminary data.</text>
</comment>
<keyword evidence="3" id="KW-0547">Nucleotide-binding</keyword>
<evidence type="ECO:0000256" key="6">
    <source>
        <dbReference type="ARBA" id="ARBA00022806"/>
    </source>
</evidence>
<keyword evidence="4" id="KW-0227">DNA damage</keyword>
<keyword evidence="9" id="KW-0238">DNA-binding</keyword>
<dbReference type="GO" id="GO:0005524">
    <property type="term" value="F:ATP binding"/>
    <property type="evidence" value="ECO:0007669"/>
    <property type="project" value="UniProtKB-KW"/>
</dbReference>
<keyword evidence="16" id="KW-1185">Reference proteome</keyword>
<keyword evidence="8" id="KW-0067">ATP-binding</keyword>
<dbReference type="PANTHER" id="PTHR11070">
    <property type="entry name" value="UVRD / RECB / PCRA DNA HELICASE FAMILY MEMBER"/>
    <property type="match status" value="1"/>
</dbReference>
<evidence type="ECO:0000256" key="9">
    <source>
        <dbReference type="ARBA" id="ARBA00023125"/>
    </source>
</evidence>
<dbReference type="InterPro" id="IPR038726">
    <property type="entry name" value="PDDEXK_AddAB-type"/>
</dbReference>
<evidence type="ECO:0000259" key="13">
    <source>
        <dbReference type="Pfam" id="PF13361"/>
    </source>
</evidence>
<name>A0AAV4LIA5_9BACL</name>
<keyword evidence="11" id="KW-0175">Coiled coil</keyword>
<reference evidence="15" key="1">
    <citation type="journal article" date="2023" name="Int. J. Syst. Evol. Microbiol.">
        <title>Collibacillus ludicampi gen. nov., sp. nov., a new soil bacterium of the family Alicyclobacillaceae.</title>
        <authorList>
            <person name="Jojima T."/>
            <person name="Ioku Y."/>
            <person name="Fukuta Y."/>
            <person name="Shirasaka N."/>
            <person name="Matsumura Y."/>
            <person name="Mori M."/>
        </authorList>
    </citation>
    <scope>NUCLEOTIDE SEQUENCE</scope>
    <source>
        <strain evidence="15">TP075</strain>
    </source>
</reference>
<organism evidence="15 16">
    <name type="scientific">Collibacillus ludicampi</name>
    <dbReference type="NCBI Taxonomy" id="2771369"/>
    <lineage>
        <taxon>Bacteria</taxon>
        <taxon>Bacillati</taxon>
        <taxon>Bacillota</taxon>
        <taxon>Bacilli</taxon>
        <taxon>Bacillales</taxon>
        <taxon>Alicyclobacillaceae</taxon>
        <taxon>Collibacillus</taxon>
    </lineage>
</organism>
<dbReference type="InterPro" id="IPR011604">
    <property type="entry name" value="PDDEXK-like_dom_sf"/>
</dbReference>
<evidence type="ECO:0000313" key="15">
    <source>
        <dbReference type="EMBL" id="GIM47510.1"/>
    </source>
</evidence>
<dbReference type="Proteomes" id="UP001057291">
    <property type="component" value="Unassembled WGS sequence"/>
</dbReference>
<dbReference type="PANTHER" id="PTHR11070:SF2">
    <property type="entry name" value="ATP-DEPENDENT DNA HELICASE SRS2"/>
    <property type="match status" value="1"/>
</dbReference>
<dbReference type="Gene3D" id="1.10.10.160">
    <property type="match status" value="1"/>
</dbReference>
<dbReference type="Pfam" id="PF13361">
    <property type="entry name" value="UvrD_C"/>
    <property type="match status" value="1"/>
</dbReference>
<evidence type="ECO:0008006" key="17">
    <source>
        <dbReference type="Google" id="ProtNLM"/>
    </source>
</evidence>
<dbReference type="GO" id="GO:0004527">
    <property type="term" value="F:exonuclease activity"/>
    <property type="evidence" value="ECO:0007669"/>
    <property type="project" value="UniProtKB-KW"/>
</dbReference>
<evidence type="ECO:0000256" key="10">
    <source>
        <dbReference type="ARBA" id="ARBA00023204"/>
    </source>
</evidence>